<dbReference type="Pfam" id="PF03450">
    <property type="entry name" value="CO_deh_flav_C"/>
    <property type="match status" value="1"/>
</dbReference>
<dbReference type="SMART" id="SM01092">
    <property type="entry name" value="CO_deh_flav_C"/>
    <property type="match status" value="1"/>
</dbReference>
<dbReference type="PROSITE" id="PS51387">
    <property type="entry name" value="FAD_PCMH"/>
    <property type="match status" value="1"/>
</dbReference>
<evidence type="ECO:0000259" key="7">
    <source>
        <dbReference type="PROSITE" id="PS51387"/>
    </source>
</evidence>
<dbReference type="InterPro" id="IPR005107">
    <property type="entry name" value="CO_DH_flav_C"/>
</dbReference>
<dbReference type="Gene3D" id="3.10.20.30">
    <property type="match status" value="1"/>
</dbReference>
<dbReference type="InterPro" id="IPR016167">
    <property type="entry name" value="FAD-bd_PCMH_sub1"/>
</dbReference>
<dbReference type="InterPro" id="IPR001041">
    <property type="entry name" value="2Fe-2S_ferredoxin-type"/>
</dbReference>
<reference evidence="8" key="1">
    <citation type="journal article" date="2015" name="Antonie Van Leeuwenhoek">
        <title>Comparative 16S rRNA signatures and multilocus sequence analysis for the genus Salinicola and description of Salinicola acroporae sp. nov., isolated from coral Acropora digitifera.</title>
        <authorList>
            <person name="Lepcha R.T."/>
            <person name="Poddar A."/>
            <person name="Schumann P."/>
            <person name="Das S.K."/>
        </authorList>
    </citation>
    <scope>NUCLEOTIDE SEQUENCE</scope>
    <source>
        <strain evidence="8">S4-41</strain>
    </source>
</reference>
<dbReference type="Gene3D" id="3.30.465.10">
    <property type="match status" value="1"/>
</dbReference>
<dbReference type="Pfam" id="PF01799">
    <property type="entry name" value="Fer2_2"/>
    <property type="match status" value="1"/>
</dbReference>
<proteinExistence type="predicted"/>
<evidence type="ECO:0000256" key="5">
    <source>
        <dbReference type="ARBA" id="ARBA00023004"/>
    </source>
</evidence>
<accession>A0ABT6I6C0</accession>
<dbReference type="InterPro" id="IPR006058">
    <property type="entry name" value="2Fe2S_fd_BS"/>
</dbReference>
<dbReference type="InterPro" id="IPR002888">
    <property type="entry name" value="2Fe-2S-bd"/>
</dbReference>
<evidence type="ECO:0000256" key="2">
    <source>
        <dbReference type="ARBA" id="ARBA00022723"/>
    </source>
</evidence>
<dbReference type="Pfam" id="PF00941">
    <property type="entry name" value="FAD_binding_5"/>
    <property type="match status" value="1"/>
</dbReference>
<evidence type="ECO:0000256" key="3">
    <source>
        <dbReference type="ARBA" id="ARBA00022827"/>
    </source>
</evidence>
<dbReference type="Pfam" id="PF00111">
    <property type="entry name" value="Fer2"/>
    <property type="match status" value="1"/>
</dbReference>
<dbReference type="SUPFAM" id="SSF55447">
    <property type="entry name" value="CO dehydrogenase flavoprotein C-terminal domain-like"/>
    <property type="match status" value="1"/>
</dbReference>
<dbReference type="EMBL" id="PGFS01000001">
    <property type="protein sequence ID" value="MDH4573274.1"/>
    <property type="molecule type" value="Genomic_DNA"/>
</dbReference>
<evidence type="ECO:0000259" key="6">
    <source>
        <dbReference type="PROSITE" id="PS51085"/>
    </source>
</evidence>
<keyword evidence="2" id="KW-0479">Metal-binding</keyword>
<dbReference type="NCBIfam" id="TIGR02963">
    <property type="entry name" value="xanthine_xdhA"/>
    <property type="match status" value="1"/>
</dbReference>
<name>A0ABT6I6C0_9GAMM</name>
<evidence type="ECO:0000256" key="4">
    <source>
        <dbReference type="ARBA" id="ARBA00023002"/>
    </source>
</evidence>
<dbReference type="SUPFAM" id="SSF54292">
    <property type="entry name" value="2Fe-2S ferredoxin-like"/>
    <property type="match status" value="1"/>
</dbReference>
<dbReference type="PANTHER" id="PTHR45444">
    <property type="entry name" value="XANTHINE DEHYDROGENASE"/>
    <property type="match status" value="1"/>
</dbReference>
<dbReference type="Gene3D" id="3.30.43.10">
    <property type="entry name" value="Uridine Diphospho-n-acetylenolpyruvylglucosamine Reductase, domain 2"/>
    <property type="match status" value="1"/>
</dbReference>
<dbReference type="InterPro" id="IPR016208">
    <property type="entry name" value="Ald_Oxase/xanthine_DH-like"/>
</dbReference>
<gene>
    <name evidence="8" type="primary">xdhA</name>
    <name evidence="8" type="ORF">CUR86_13040</name>
</gene>
<evidence type="ECO:0000313" key="9">
    <source>
        <dbReference type="Proteomes" id="UP001162135"/>
    </source>
</evidence>
<dbReference type="InterPro" id="IPR012175">
    <property type="entry name" value="Xanth_DH_ssu_bac"/>
</dbReference>
<keyword evidence="4" id="KW-0560">Oxidoreductase</keyword>
<dbReference type="InterPro" id="IPR036010">
    <property type="entry name" value="2Fe-2S_ferredoxin-like_sf"/>
</dbReference>
<protein>
    <submittedName>
        <fullName evidence="8">Xanthine dehydrogenase small subunit</fullName>
    </submittedName>
</protein>
<keyword evidence="3" id="KW-0274">FAD</keyword>
<sequence>MIEFFLNGQHRRLAAAPGTSILELLRGPLAQHGTKEGCASGDCGACTVAIARPDDEGAMAYHTLNACITPAHQLQGAHLVTVEGLARGDALHPAQASMVACHGSQCGFCTPGIVMSLFALHEQQRVLPRQELDDHRLEAALGGNLCRCTGYRPIRDAAHSMGERTDTRPPWAEDPAFERVIHDLSPTVTDGDQSGYFTPTTLAELITAMQRHPEARLVAGATDLWLEITQRLARFDAVIDLRQVDELRQIEEVADGWWVGAAVTYREWEPLLEAHYPAFAHLLTRLGSAQIRNRATVGGNIANASPIGDTPPVLLTLDATLRLAGPNGIREIPLASFFLDYKQTALAPGECIAAIFFPKPGDGYEQRVWKLSKRREDDISTLLGAFRWRLQDGVLRDVRVAYGGMAAIPLRVTAVEAALEGKAPDKESFDAARRALHQSLTPMSDARGSRDYRSTAAANLLERWRLTLARVDLDEPTQEVTLDAYAH</sequence>
<keyword evidence="5" id="KW-0408">Iron</keyword>
<dbReference type="InterPro" id="IPR036318">
    <property type="entry name" value="FAD-bd_PCMH-like_sf"/>
</dbReference>
<keyword evidence="1" id="KW-0285">Flavoprotein</keyword>
<comment type="caution">
    <text evidence="8">The sequence shown here is derived from an EMBL/GenBank/DDBJ whole genome shotgun (WGS) entry which is preliminary data.</text>
</comment>
<feature type="domain" description="2Fe-2S ferredoxin-type" evidence="6">
    <location>
        <begin position="1"/>
        <end position="85"/>
    </location>
</feature>
<reference evidence="8" key="2">
    <citation type="submission" date="2017-11" db="EMBL/GenBank/DDBJ databases">
        <authorList>
            <person name="Das S.K."/>
        </authorList>
    </citation>
    <scope>NUCLEOTIDE SEQUENCE</scope>
    <source>
        <strain evidence="8">S4-41</strain>
    </source>
</reference>
<dbReference type="PROSITE" id="PS00197">
    <property type="entry name" value="2FE2S_FER_1"/>
    <property type="match status" value="1"/>
</dbReference>
<dbReference type="Proteomes" id="UP001162135">
    <property type="component" value="Unassembled WGS sequence"/>
</dbReference>
<dbReference type="RefSeq" id="WP_110716659.1">
    <property type="nucleotide sequence ID" value="NZ_PGFS01000001.1"/>
</dbReference>
<evidence type="ECO:0000313" key="8">
    <source>
        <dbReference type="EMBL" id="MDH4573274.1"/>
    </source>
</evidence>
<dbReference type="SUPFAM" id="SSF47741">
    <property type="entry name" value="CO dehydrogenase ISP C-domain like"/>
    <property type="match status" value="1"/>
</dbReference>
<dbReference type="InterPro" id="IPR014307">
    <property type="entry name" value="Xanthine_DH_ssu"/>
</dbReference>
<evidence type="ECO:0000256" key="1">
    <source>
        <dbReference type="ARBA" id="ARBA00022630"/>
    </source>
</evidence>
<feature type="domain" description="FAD-binding PCMH-type" evidence="7">
    <location>
        <begin position="189"/>
        <end position="362"/>
    </location>
</feature>
<organism evidence="8 9">
    <name type="scientific">Salinicola acroporae</name>
    <dbReference type="NCBI Taxonomy" id="1541440"/>
    <lineage>
        <taxon>Bacteria</taxon>
        <taxon>Pseudomonadati</taxon>
        <taxon>Pseudomonadota</taxon>
        <taxon>Gammaproteobacteria</taxon>
        <taxon>Oceanospirillales</taxon>
        <taxon>Halomonadaceae</taxon>
        <taxon>Salinicola</taxon>
    </lineage>
</organism>
<dbReference type="SUPFAM" id="SSF56176">
    <property type="entry name" value="FAD-binding/transporter-associated domain-like"/>
    <property type="match status" value="1"/>
</dbReference>
<dbReference type="InterPro" id="IPR002346">
    <property type="entry name" value="Mopterin_DH_FAD-bd"/>
</dbReference>
<keyword evidence="9" id="KW-1185">Reference proteome</keyword>
<dbReference type="InterPro" id="IPR036884">
    <property type="entry name" value="2Fe-2S-bd_dom_sf"/>
</dbReference>
<dbReference type="CDD" id="cd00207">
    <property type="entry name" value="fer2"/>
    <property type="match status" value="1"/>
</dbReference>
<dbReference type="InterPro" id="IPR016166">
    <property type="entry name" value="FAD-bd_PCMH"/>
</dbReference>
<dbReference type="InterPro" id="IPR012675">
    <property type="entry name" value="Beta-grasp_dom_sf"/>
</dbReference>
<dbReference type="PANTHER" id="PTHR45444:SF3">
    <property type="entry name" value="XANTHINE DEHYDROGENASE"/>
    <property type="match status" value="1"/>
</dbReference>
<dbReference type="Gene3D" id="1.10.150.120">
    <property type="entry name" value="[2Fe-2S]-binding domain"/>
    <property type="match status" value="1"/>
</dbReference>
<dbReference type="PIRSF" id="PIRSF036557">
    <property type="entry name" value="XdhA_RC"/>
    <property type="match status" value="1"/>
</dbReference>
<dbReference type="PROSITE" id="PS51085">
    <property type="entry name" value="2FE2S_FER_2"/>
    <property type="match status" value="1"/>
</dbReference>
<dbReference type="Gene3D" id="3.30.390.50">
    <property type="entry name" value="CO dehydrogenase flavoprotein, C-terminal domain"/>
    <property type="match status" value="1"/>
</dbReference>
<dbReference type="InterPro" id="IPR016169">
    <property type="entry name" value="FAD-bd_PCMH_sub2"/>
</dbReference>
<dbReference type="InterPro" id="IPR036683">
    <property type="entry name" value="CO_DH_flav_C_dom_sf"/>
</dbReference>